<evidence type="ECO:0000256" key="2">
    <source>
        <dbReference type="ARBA" id="ARBA00022912"/>
    </source>
</evidence>
<dbReference type="Proteomes" id="UP001300502">
    <property type="component" value="Unassembled WGS sequence"/>
</dbReference>
<dbReference type="SMART" id="SM00577">
    <property type="entry name" value="CPDc"/>
    <property type="match status" value="1"/>
</dbReference>
<reference evidence="7 8" key="1">
    <citation type="submission" date="2022-07" db="EMBL/GenBank/DDBJ databases">
        <title>Genome-wide signatures of adaptation to extreme environments.</title>
        <authorList>
            <person name="Cho C.H."/>
            <person name="Yoon H.S."/>
        </authorList>
    </citation>
    <scope>NUCLEOTIDE SEQUENCE [LARGE SCALE GENOMIC DNA]</scope>
    <source>
        <strain evidence="7 8">108.79 E11</strain>
    </source>
</reference>
<feature type="region of interest" description="Disordered" evidence="5">
    <location>
        <begin position="28"/>
        <end position="59"/>
    </location>
</feature>
<dbReference type="GO" id="GO:0004721">
    <property type="term" value="F:phosphoprotein phosphatase activity"/>
    <property type="evidence" value="ECO:0007669"/>
    <property type="project" value="UniProtKB-KW"/>
</dbReference>
<dbReference type="GO" id="GO:0005634">
    <property type="term" value="C:nucleus"/>
    <property type="evidence" value="ECO:0007669"/>
    <property type="project" value="UniProtKB-ARBA"/>
</dbReference>
<dbReference type="CDD" id="cd07521">
    <property type="entry name" value="HAD_FCP1-like"/>
    <property type="match status" value="1"/>
</dbReference>
<dbReference type="SUPFAM" id="SSF56784">
    <property type="entry name" value="HAD-like"/>
    <property type="match status" value="1"/>
</dbReference>
<dbReference type="EMBL" id="JANCYU010000057">
    <property type="protein sequence ID" value="KAK4527900.1"/>
    <property type="molecule type" value="Genomic_DNA"/>
</dbReference>
<dbReference type="NCBIfam" id="TIGR02251">
    <property type="entry name" value="HIF-SF_euk"/>
    <property type="match status" value="1"/>
</dbReference>
<dbReference type="AlphaFoldDB" id="A0AAV9IKI0"/>
<dbReference type="InterPro" id="IPR050365">
    <property type="entry name" value="TIM50"/>
</dbReference>
<comment type="function">
    <text evidence="3">Probable phosphatase.</text>
</comment>
<dbReference type="PROSITE" id="PS50969">
    <property type="entry name" value="FCP1"/>
    <property type="match status" value="1"/>
</dbReference>
<dbReference type="InterPro" id="IPR023214">
    <property type="entry name" value="HAD_sf"/>
</dbReference>
<proteinExistence type="inferred from homology"/>
<dbReference type="Gene3D" id="3.40.50.1000">
    <property type="entry name" value="HAD superfamily/HAD-like"/>
    <property type="match status" value="1"/>
</dbReference>
<dbReference type="Pfam" id="PF03031">
    <property type="entry name" value="NIF"/>
    <property type="match status" value="1"/>
</dbReference>
<dbReference type="InterPro" id="IPR004274">
    <property type="entry name" value="FCP1_dom"/>
</dbReference>
<dbReference type="FunFam" id="3.40.50.1000:FF:000015">
    <property type="entry name" value="CTD small phosphatase-like protein 2"/>
    <property type="match status" value="1"/>
</dbReference>
<comment type="caution">
    <text evidence="7">The sequence shown here is derived from an EMBL/GenBank/DDBJ whole genome shotgun (WGS) entry which is preliminary data.</text>
</comment>
<sequence>MKTALVEGPEPQTLAVTTGSSVDRSLLFGNSPSSCKEKRNGLKSAWKTQQDEEQFNEDLDWTVEFPYTHPAGFEDEERQSYLKSDDLSQLVRKHSRQSRIDDYIEKYEFTPGSYGAITGTSINEEEDNSEESSKTSRTKKKSTQSRSLSNSNTRRRKKKGLKNSFDTIFSPIYTFFQKPKTPTTSVQEHEKEEVPVTEPEEHESESTLSCAPMVLDDTRELEEAKEMNVENPHCMESEQEHSETPFVLEDMEPYEFIAALPDASDICNFPSLCVPSKNASDPEITLVLDLDETLVHCSTEPCHDADLIFPVYFGGTEYLVYGRKRPYLDYFLNEIRKYFEVIVFTASQQAYADTILNLLDPEGYFFKHRAFRDSCVFIEGNFLKDLRVLGRDLSKCVIVDNSPQAFGLQVENGIPITTWIDDREDRELLNLLPFLKQLSVCEDVRPFLSRRFHLADLVARYRKLMYLNSFDRFHMDDEKDMFVAVT</sequence>
<evidence type="ECO:0000259" key="6">
    <source>
        <dbReference type="PROSITE" id="PS50969"/>
    </source>
</evidence>
<gene>
    <name evidence="7" type="ORF">GAYE_SCF46G5833</name>
</gene>
<feature type="domain" description="FCP1 homology" evidence="6">
    <location>
        <begin position="279"/>
        <end position="438"/>
    </location>
</feature>
<dbReference type="PANTHER" id="PTHR12210">
    <property type="entry name" value="DULLARD PROTEIN PHOSPHATASE"/>
    <property type="match status" value="1"/>
</dbReference>
<comment type="similarity">
    <text evidence="4">Belongs to the CTDSPL2 family.</text>
</comment>
<dbReference type="InterPro" id="IPR036412">
    <property type="entry name" value="HAD-like_sf"/>
</dbReference>
<evidence type="ECO:0000313" key="8">
    <source>
        <dbReference type="Proteomes" id="UP001300502"/>
    </source>
</evidence>
<feature type="region of interest" description="Disordered" evidence="5">
    <location>
        <begin position="114"/>
        <end position="160"/>
    </location>
</feature>
<keyword evidence="8" id="KW-1185">Reference proteome</keyword>
<evidence type="ECO:0000313" key="7">
    <source>
        <dbReference type="EMBL" id="KAK4527900.1"/>
    </source>
</evidence>
<keyword evidence="1" id="KW-0378">Hydrolase</keyword>
<keyword evidence="2" id="KW-0904">Protein phosphatase</keyword>
<evidence type="ECO:0000256" key="3">
    <source>
        <dbReference type="ARBA" id="ARBA00037324"/>
    </source>
</evidence>
<feature type="region of interest" description="Disordered" evidence="5">
    <location>
        <begin position="179"/>
        <end position="207"/>
    </location>
</feature>
<evidence type="ECO:0000256" key="1">
    <source>
        <dbReference type="ARBA" id="ARBA00022801"/>
    </source>
</evidence>
<evidence type="ECO:0000256" key="4">
    <source>
        <dbReference type="ARBA" id="ARBA00038355"/>
    </source>
</evidence>
<evidence type="ECO:0000256" key="5">
    <source>
        <dbReference type="SAM" id="MobiDB-lite"/>
    </source>
</evidence>
<dbReference type="InterPro" id="IPR011948">
    <property type="entry name" value="Dullard_phosphatase"/>
</dbReference>
<accession>A0AAV9IKI0</accession>
<protein>
    <recommendedName>
        <fullName evidence="6">FCP1 homology domain-containing protein</fullName>
    </recommendedName>
</protein>
<organism evidence="7 8">
    <name type="scientific">Galdieria yellowstonensis</name>
    <dbReference type="NCBI Taxonomy" id="3028027"/>
    <lineage>
        <taxon>Eukaryota</taxon>
        <taxon>Rhodophyta</taxon>
        <taxon>Bangiophyceae</taxon>
        <taxon>Galdieriales</taxon>
        <taxon>Galdieriaceae</taxon>
        <taxon>Galdieria</taxon>
    </lineage>
</organism>
<name>A0AAV9IKI0_9RHOD</name>